<feature type="compositionally biased region" description="Low complexity" evidence="1">
    <location>
        <begin position="943"/>
        <end position="963"/>
    </location>
</feature>
<dbReference type="FunCoup" id="A0A061EBV7">
    <property type="interactions" value="466"/>
</dbReference>
<dbReference type="PROSITE" id="PS50812">
    <property type="entry name" value="PWWP"/>
    <property type="match status" value="1"/>
</dbReference>
<dbReference type="Pfam" id="PF00855">
    <property type="entry name" value="PWWP"/>
    <property type="match status" value="1"/>
</dbReference>
<sequence>MESLQGKKMEAFDKPAKTLFRDRSLEQDAKPLKESSKGAAAAAAFMVEKSWENGVRVSINGKEGSRDDEDGDGLEDSEMNGVSSLLQMKGGVRNIDVNGGNESAKGFGSLLGAVGRSKEIDDENVLASGDDGGSLMVDIHGEIVKTDGKRRRDLDDKENGGGDIMGRMDAIVDEEGDDDVGGDWGWEFSAGDFVWGKIRSHPWWPGQVYDPSNASDYAVKVRQKGRLLVAYFGDSSFAWCHPSQLKPFEENFEEMSRLSNSKNFLNAVQTSANEIGRLVELKMTCTCVPEENFIGLDRSLAANAGIKKGVPVPEGGIGKLSIGLFAPEEILGKLKDIAQAVLMSNLLECTVLKGWLSAFYRLVGRQMPMYHDPMSILDPEENVSTLVVDMSDYSEAMEVPIAGLVEEDWVSSTPGLKFGQRNQTLLRCPEISEDGMYLMRKQKSIAEIIKGEVDADARKDEDVALKGTNSGEQASSSRRKKTRANGDDDSNLSSISRKRKGTELSGYLTARKGKMSTVETDGIGAKEDMDKGYSSRGRKKKDKGASNNVDDSRGKEDTNNDPVSARRKANVGSGVGKSDVEAKDLIESGSLLRERKKSKYLSPPYTSPTGKLSRMGIEAESLKVSNESQLGEQMTKATGNLVRSSQVPNYSGQRNQLPEEVHTEQEASNESSFHTPKRYLNRMIDLAKANTPANEVLIEVQSVALSPQYPRKNNTFEIAVEFLSEFRSSVYRDGLNYKIYSQFQPHRKRKSPDSVTGSSGKDQNLTDYAPSGRTSLKKKVGKNEESKMAQSEAGQATRSSPKKTSEELKAYNPEIKQAARAAVMKKNDNEVENSLPTALFVTFGPGSSLPTKDDLIRIYSRYGALNVEDTDMFYNNFCARVVFIRSSEAKQAFNSSQYASPFGASNVSFRLRIHPAASAHDHREKPSAKPSPLAKERAKSSKKSLASQKSADQASQNSADQASQLNFIRHKLEMLTSMLEKSDEKMSSEIKSKVHSEIKGLLEKVNTMVKSSS</sequence>
<evidence type="ECO:0000313" key="4">
    <source>
        <dbReference type="Proteomes" id="UP000026915"/>
    </source>
</evidence>
<dbReference type="InParanoid" id="A0A061EBV7"/>
<dbReference type="Gramene" id="EOY02415">
    <property type="protein sequence ID" value="EOY02415"/>
    <property type="gene ID" value="TCM_016898"/>
</dbReference>
<keyword evidence="4" id="KW-1185">Reference proteome</keyword>
<evidence type="ECO:0000259" key="2">
    <source>
        <dbReference type="PROSITE" id="PS50812"/>
    </source>
</evidence>
<protein>
    <submittedName>
        <fullName evidence="3">Tudor/PWWP/MBT superfamily protein, putative isoform 1</fullName>
    </submittedName>
</protein>
<dbReference type="EMBL" id="CM001882">
    <property type="protein sequence ID" value="EOY02415.1"/>
    <property type="molecule type" value="Genomic_DNA"/>
</dbReference>
<feature type="compositionally biased region" description="Acidic residues" evidence="1">
    <location>
        <begin position="66"/>
        <end position="77"/>
    </location>
</feature>
<feature type="region of interest" description="Disordered" evidence="1">
    <location>
        <begin position="1"/>
        <end position="37"/>
    </location>
</feature>
<feature type="compositionally biased region" description="Polar residues" evidence="1">
    <location>
        <begin position="753"/>
        <end position="766"/>
    </location>
</feature>
<organism evidence="3 4">
    <name type="scientific">Theobroma cacao</name>
    <name type="common">Cacao</name>
    <name type="synonym">Cocoa</name>
    <dbReference type="NCBI Taxonomy" id="3641"/>
    <lineage>
        <taxon>Eukaryota</taxon>
        <taxon>Viridiplantae</taxon>
        <taxon>Streptophyta</taxon>
        <taxon>Embryophyta</taxon>
        <taxon>Tracheophyta</taxon>
        <taxon>Spermatophyta</taxon>
        <taxon>Magnoliopsida</taxon>
        <taxon>eudicotyledons</taxon>
        <taxon>Gunneridae</taxon>
        <taxon>Pentapetalae</taxon>
        <taxon>rosids</taxon>
        <taxon>malvids</taxon>
        <taxon>Malvales</taxon>
        <taxon>Malvaceae</taxon>
        <taxon>Byttnerioideae</taxon>
        <taxon>Theobroma</taxon>
    </lineage>
</organism>
<dbReference type="Gramene" id="EOY02416">
    <property type="protein sequence ID" value="EOY02416"/>
    <property type="gene ID" value="TCM_016898"/>
</dbReference>
<name>A0A061EBV7_THECC</name>
<feature type="region of interest" description="Disordered" evidence="1">
    <location>
        <begin position="744"/>
        <end position="808"/>
    </location>
</feature>
<dbReference type="Gene3D" id="2.30.30.140">
    <property type="match status" value="1"/>
</dbReference>
<dbReference type="OMA" id="GHEFSVG"/>
<reference evidence="3 4" key="1">
    <citation type="journal article" date="2013" name="Genome Biol.">
        <title>The genome sequence of the most widely cultivated cacao type and its use to identify candidate genes regulating pod color.</title>
        <authorList>
            <person name="Motamayor J.C."/>
            <person name="Mockaitis K."/>
            <person name="Schmutz J."/>
            <person name="Haiminen N."/>
            <person name="Iii D.L."/>
            <person name="Cornejo O."/>
            <person name="Findley S.D."/>
            <person name="Zheng P."/>
            <person name="Utro F."/>
            <person name="Royaert S."/>
            <person name="Saski C."/>
            <person name="Jenkins J."/>
            <person name="Podicheti R."/>
            <person name="Zhao M."/>
            <person name="Scheffler B.E."/>
            <person name="Stack J.C."/>
            <person name="Feltus F.A."/>
            <person name="Mustiga G.M."/>
            <person name="Amores F."/>
            <person name="Phillips W."/>
            <person name="Marelli J.P."/>
            <person name="May G.D."/>
            <person name="Shapiro H."/>
            <person name="Ma J."/>
            <person name="Bustamante C.D."/>
            <person name="Schnell R.J."/>
            <person name="Main D."/>
            <person name="Gilbert D."/>
            <person name="Parida L."/>
            <person name="Kuhn D.N."/>
        </authorList>
    </citation>
    <scope>NUCLEOTIDE SEQUENCE [LARGE SCALE GENOMIC DNA]</scope>
    <source>
        <strain evidence="4">cv. Matina 1-6</strain>
    </source>
</reference>
<evidence type="ECO:0000256" key="1">
    <source>
        <dbReference type="SAM" id="MobiDB-lite"/>
    </source>
</evidence>
<feature type="domain" description="PWWP" evidence="2">
    <location>
        <begin position="190"/>
        <end position="251"/>
    </location>
</feature>
<feature type="region of interest" description="Disordered" evidence="1">
    <location>
        <begin position="56"/>
        <end position="77"/>
    </location>
</feature>
<feature type="compositionally biased region" description="Basic and acidic residues" evidence="1">
    <location>
        <begin position="524"/>
        <end position="533"/>
    </location>
</feature>
<dbReference type="STRING" id="3641.A0A061EBV7"/>
<dbReference type="PANTHER" id="PTHR10688:SF3">
    <property type="entry name" value="PWWP DOMAIN-CONTAINING PROTEIN 6"/>
    <property type="match status" value="1"/>
</dbReference>
<gene>
    <name evidence="3" type="ORF">TCM_016898</name>
</gene>
<dbReference type="InterPro" id="IPR000313">
    <property type="entry name" value="PWWP_dom"/>
</dbReference>
<accession>A0A061EBV7</accession>
<dbReference type="PANTHER" id="PTHR10688">
    <property type="entry name" value="PWWP DOMAIN-CONTAINING PROTEIN"/>
    <property type="match status" value="1"/>
</dbReference>
<dbReference type="SMART" id="SM00293">
    <property type="entry name" value="PWWP"/>
    <property type="match status" value="1"/>
</dbReference>
<dbReference type="CDD" id="cd05162">
    <property type="entry name" value="PWWP"/>
    <property type="match status" value="1"/>
</dbReference>
<feature type="compositionally biased region" description="Polar residues" evidence="1">
    <location>
        <begin position="467"/>
        <end position="476"/>
    </location>
</feature>
<dbReference type="Proteomes" id="UP000026915">
    <property type="component" value="Chromosome 4"/>
</dbReference>
<evidence type="ECO:0000313" key="3">
    <source>
        <dbReference type="EMBL" id="EOY02416.1"/>
    </source>
</evidence>
<feature type="compositionally biased region" description="Basic and acidic residues" evidence="1">
    <location>
        <begin position="1"/>
        <end position="36"/>
    </location>
</feature>
<dbReference type="InterPro" id="IPR052657">
    <property type="entry name" value="PDP_family_Arabidopsis"/>
</dbReference>
<feature type="region of interest" description="Disordered" evidence="1">
    <location>
        <begin position="462"/>
        <end position="580"/>
    </location>
</feature>
<dbReference type="eggNOG" id="ENOG502QU7H">
    <property type="taxonomic scope" value="Eukaryota"/>
</dbReference>
<dbReference type="SUPFAM" id="SSF63748">
    <property type="entry name" value="Tudor/PWWP/MBT"/>
    <property type="match status" value="1"/>
</dbReference>
<feature type="compositionally biased region" description="Polar residues" evidence="1">
    <location>
        <begin position="788"/>
        <end position="799"/>
    </location>
</feature>
<dbReference type="HOGENOM" id="CLU_007246_0_0_1"/>
<dbReference type="EMBL" id="CM001882">
    <property type="protein sequence ID" value="EOY02416.1"/>
    <property type="molecule type" value="Genomic_DNA"/>
</dbReference>
<dbReference type="AlphaFoldDB" id="A0A061EBV7"/>
<proteinExistence type="predicted"/>
<feature type="region of interest" description="Disordered" evidence="1">
    <location>
        <begin position="916"/>
        <end position="963"/>
    </location>
</feature>